<name>A0A9D1SLU7_9FIRM</name>
<dbReference type="AlphaFoldDB" id="A0A9D1SLU7"/>
<dbReference type="GO" id="GO:0008137">
    <property type="term" value="F:NADH dehydrogenase (ubiquinone) activity"/>
    <property type="evidence" value="ECO:0007669"/>
    <property type="project" value="InterPro"/>
</dbReference>
<evidence type="ECO:0000313" key="3">
    <source>
        <dbReference type="Proteomes" id="UP000824099"/>
    </source>
</evidence>
<sequence length="116" mass="13561">MITEQIKTIAVETLVQEVTSLKQTEYDLVAITCTYDEMLELSYSFEKEQEFLHLRLVIDRGTQLASISQLYAYAFLYENEIKELFDVKITGITIDFENQLYQIAEKTPFITNKEES</sequence>
<dbReference type="InterPro" id="IPR001268">
    <property type="entry name" value="NADH_UbQ_OxRdtase_30kDa_su"/>
</dbReference>
<evidence type="ECO:0000259" key="1">
    <source>
        <dbReference type="Pfam" id="PF00329"/>
    </source>
</evidence>
<dbReference type="EMBL" id="DVNI01000135">
    <property type="protein sequence ID" value="HIU64986.1"/>
    <property type="molecule type" value="Genomic_DNA"/>
</dbReference>
<feature type="domain" description="NADH:ubiquinone oxidoreductase 30kDa subunit" evidence="1">
    <location>
        <begin position="9"/>
        <end position="91"/>
    </location>
</feature>
<reference evidence="2" key="1">
    <citation type="submission" date="2020-10" db="EMBL/GenBank/DDBJ databases">
        <authorList>
            <person name="Gilroy R."/>
        </authorList>
    </citation>
    <scope>NUCLEOTIDE SEQUENCE</scope>
    <source>
        <strain evidence="2">CHK160-1198</strain>
    </source>
</reference>
<accession>A0A9D1SLU7</accession>
<reference evidence="2" key="2">
    <citation type="journal article" date="2021" name="PeerJ">
        <title>Extensive microbial diversity within the chicken gut microbiome revealed by metagenomics and culture.</title>
        <authorList>
            <person name="Gilroy R."/>
            <person name="Ravi A."/>
            <person name="Getino M."/>
            <person name="Pursley I."/>
            <person name="Horton D.L."/>
            <person name="Alikhan N.F."/>
            <person name="Baker D."/>
            <person name="Gharbi K."/>
            <person name="Hall N."/>
            <person name="Watson M."/>
            <person name="Adriaenssens E.M."/>
            <person name="Foster-Nyarko E."/>
            <person name="Jarju S."/>
            <person name="Secka A."/>
            <person name="Antonio M."/>
            <person name="Oren A."/>
            <person name="Chaudhuri R.R."/>
            <person name="La Ragione R."/>
            <person name="Hildebrand F."/>
            <person name="Pallen M.J."/>
        </authorList>
    </citation>
    <scope>NUCLEOTIDE SEQUENCE</scope>
    <source>
        <strain evidence="2">CHK160-1198</strain>
    </source>
</reference>
<comment type="caution">
    <text evidence="2">The sequence shown here is derived from an EMBL/GenBank/DDBJ whole genome shotgun (WGS) entry which is preliminary data.</text>
</comment>
<dbReference type="SUPFAM" id="SSF143243">
    <property type="entry name" value="Nqo5-like"/>
    <property type="match status" value="1"/>
</dbReference>
<protein>
    <submittedName>
        <fullName evidence="2">NADH-quinone oxidoreductase subunit C</fullName>
    </submittedName>
</protein>
<dbReference type="Gene3D" id="3.30.460.80">
    <property type="entry name" value="NADH:ubiquinone oxidoreductase, 30kDa subunit"/>
    <property type="match status" value="1"/>
</dbReference>
<dbReference type="Proteomes" id="UP000824099">
    <property type="component" value="Unassembled WGS sequence"/>
</dbReference>
<dbReference type="Pfam" id="PF00329">
    <property type="entry name" value="Complex1_30kDa"/>
    <property type="match status" value="1"/>
</dbReference>
<proteinExistence type="predicted"/>
<gene>
    <name evidence="2" type="ORF">IAB06_08150</name>
</gene>
<organism evidence="2 3">
    <name type="scientific">Candidatus Avacidaminococcus intestinavium</name>
    <dbReference type="NCBI Taxonomy" id="2840684"/>
    <lineage>
        <taxon>Bacteria</taxon>
        <taxon>Bacillati</taxon>
        <taxon>Bacillota</taxon>
        <taxon>Negativicutes</taxon>
        <taxon>Acidaminococcales</taxon>
        <taxon>Acidaminococcaceae</taxon>
        <taxon>Acidaminococcaceae incertae sedis</taxon>
        <taxon>Candidatus Avacidaminococcus</taxon>
    </lineage>
</organism>
<evidence type="ECO:0000313" key="2">
    <source>
        <dbReference type="EMBL" id="HIU64986.1"/>
    </source>
</evidence>
<dbReference type="InterPro" id="IPR037232">
    <property type="entry name" value="NADH_quin_OxRdtase_su_C/D-like"/>
</dbReference>